<name>I0ICN1_PHYMF</name>
<accession>I0ICN1</accession>
<dbReference type="InterPro" id="IPR013424">
    <property type="entry name" value="Ice-binding_C"/>
</dbReference>
<organism evidence="3 4">
    <name type="scientific">Phycisphaera mikurensis (strain NBRC 102666 / KCTC 22515 / FYK2301M01)</name>
    <dbReference type="NCBI Taxonomy" id="1142394"/>
    <lineage>
        <taxon>Bacteria</taxon>
        <taxon>Pseudomonadati</taxon>
        <taxon>Planctomycetota</taxon>
        <taxon>Phycisphaerae</taxon>
        <taxon>Phycisphaerales</taxon>
        <taxon>Phycisphaeraceae</taxon>
        <taxon>Phycisphaera</taxon>
    </lineage>
</organism>
<gene>
    <name evidence="3" type="ordered locus">PSMK_08600</name>
</gene>
<evidence type="ECO:0000256" key="1">
    <source>
        <dbReference type="SAM" id="SignalP"/>
    </source>
</evidence>
<dbReference type="RefSeq" id="WP_014436239.1">
    <property type="nucleotide sequence ID" value="NC_017080.1"/>
</dbReference>
<sequence>MPRSAAAAALALLLAVPAAHAQPGFAFGPAAAATADGPATSRDLLGNPGSGGNRYQQVYDASLFAAGPQSISEIQFRAANPANAFRPDGVSTTAVTVTLSTTGVSSSPGATAAGAFSASFADNVGADAAVVYDGPLTLIRGGSNPAGEPQPFAYGFTLQNAFAYNPALGNLLLDVRVPVGATVSAVNLNGSFGAYEDFDAFTASGDGTASARGTGNNAIGAAGNTGLATRFTAVVVPEPATATLAGVGLGLLALRRRRA</sequence>
<keyword evidence="4" id="KW-1185">Reference proteome</keyword>
<evidence type="ECO:0000259" key="2">
    <source>
        <dbReference type="Pfam" id="PF07589"/>
    </source>
</evidence>
<feature type="domain" description="Ice-binding protein C-terminal" evidence="2">
    <location>
        <begin position="236"/>
        <end position="258"/>
    </location>
</feature>
<dbReference type="Pfam" id="PF07589">
    <property type="entry name" value="PEP-CTERM"/>
    <property type="match status" value="1"/>
</dbReference>
<dbReference type="Proteomes" id="UP000007881">
    <property type="component" value="Chromosome"/>
</dbReference>
<feature type="signal peptide" evidence="1">
    <location>
        <begin position="1"/>
        <end position="21"/>
    </location>
</feature>
<dbReference type="OrthoDB" id="288462at2"/>
<evidence type="ECO:0000313" key="3">
    <source>
        <dbReference type="EMBL" id="BAM03019.1"/>
    </source>
</evidence>
<dbReference type="STRING" id="1142394.PSMK_08600"/>
<protein>
    <recommendedName>
        <fullName evidence="2">Ice-binding protein C-terminal domain-containing protein</fullName>
    </recommendedName>
</protein>
<feature type="chain" id="PRO_5003629590" description="Ice-binding protein C-terminal domain-containing protein" evidence="1">
    <location>
        <begin position="22"/>
        <end position="259"/>
    </location>
</feature>
<dbReference type="EMBL" id="AP012338">
    <property type="protein sequence ID" value="BAM03019.1"/>
    <property type="molecule type" value="Genomic_DNA"/>
</dbReference>
<dbReference type="AlphaFoldDB" id="I0ICN1"/>
<proteinExistence type="predicted"/>
<dbReference type="HOGENOM" id="CLU_1233569_0_0_0"/>
<reference evidence="3 4" key="1">
    <citation type="submission" date="2012-02" db="EMBL/GenBank/DDBJ databases">
        <title>Complete genome sequence of Phycisphaera mikurensis NBRC 102666.</title>
        <authorList>
            <person name="Ankai A."/>
            <person name="Hosoyama A."/>
            <person name="Terui Y."/>
            <person name="Sekine M."/>
            <person name="Fukai R."/>
            <person name="Kato Y."/>
            <person name="Nakamura S."/>
            <person name="Yamada-Narita S."/>
            <person name="Kawakoshi A."/>
            <person name="Fukunaga Y."/>
            <person name="Yamazaki S."/>
            <person name="Fujita N."/>
        </authorList>
    </citation>
    <scope>NUCLEOTIDE SEQUENCE [LARGE SCALE GENOMIC DNA]</scope>
    <source>
        <strain evidence="4">NBRC 102666 / KCTC 22515 / FYK2301M01</strain>
    </source>
</reference>
<dbReference type="KEGG" id="phm:PSMK_08600"/>
<keyword evidence="1" id="KW-0732">Signal</keyword>
<evidence type="ECO:0000313" key="4">
    <source>
        <dbReference type="Proteomes" id="UP000007881"/>
    </source>
</evidence>